<evidence type="ECO:0000256" key="1">
    <source>
        <dbReference type="ARBA" id="ARBA00004752"/>
    </source>
</evidence>
<keyword evidence="3 4" id="KW-0132">Cell division</keyword>
<keyword evidence="3" id="KW-0067">ATP-binding</keyword>
<dbReference type="PANTHER" id="PTHR23135">
    <property type="entry name" value="MUR LIGASE FAMILY MEMBER"/>
    <property type="match status" value="1"/>
</dbReference>
<dbReference type="InterPro" id="IPR035911">
    <property type="entry name" value="MurE/MurF_N"/>
</dbReference>
<feature type="binding site" evidence="3">
    <location>
        <position position="189"/>
    </location>
    <ligand>
        <name>UDP-N-acetyl-alpha-D-muramoyl-L-alanyl-D-glutamate</name>
        <dbReference type="ChEBI" id="CHEBI:83900"/>
    </ligand>
</feature>
<feature type="binding site" evidence="3">
    <location>
        <position position="197"/>
    </location>
    <ligand>
        <name>UDP-N-acetyl-alpha-D-muramoyl-L-alanyl-D-glutamate</name>
        <dbReference type="ChEBI" id="CHEBI:83900"/>
    </ligand>
</feature>
<dbReference type="Pfam" id="PF02875">
    <property type="entry name" value="Mur_ligase_C"/>
    <property type="match status" value="1"/>
</dbReference>
<evidence type="ECO:0000313" key="8">
    <source>
        <dbReference type="Proteomes" id="UP000515860"/>
    </source>
</evidence>
<keyword evidence="8" id="KW-1185">Reference proteome</keyword>
<keyword evidence="3" id="KW-0460">Magnesium</keyword>
<feature type="binding site" evidence="3">
    <location>
        <position position="38"/>
    </location>
    <ligand>
        <name>UDP-N-acetyl-alpha-D-muramoyl-L-alanyl-D-glutamate</name>
        <dbReference type="ChEBI" id="CHEBI:83900"/>
    </ligand>
</feature>
<proteinExistence type="inferred from homology"/>
<comment type="cofactor">
    <cofactor evidence="3">
        <name>Mg(2+)</name>
        <dbReference type="ChEBI" id="CHEBI:18420"/>
    </cofactor>
</comment>
<dbReference type="GO" id="GO:0009252">
    <property type="term" value="P:peptidoglycan biosynthetic process"/>
    <property type="evidence" value="ECO:0007669"/>
    <property type="project" value="UniProtKB-UniRule"/>
</dbReference>
<keyword evidence="3" id="KW-0436">Ligase</keyword>
<evidence type="ECO:0000256" key="3">
    <source>
        <dbReference type="HAMAP-Rule" id="MF_00208"/>
    </source>
</evidence>
<dbReference type="InterPro" id="IPR036565">
    <property type="entry name" value="Mur-like_cat_sf"/>
</dbReference>
<dbReference type="PANTHER" id="PTHR23135:SF4">
    <property type="entry name" value="UDP-N-ACETYLMURAMOYL-L-ALANYL-D-GLUTAMATE--2,6-DIAMINOPIMELATE LIGASE MURE HOMOLOG, CHLOROPLASTIC"/>
    <property type="match status" value="1"/>
</dbReference>
<dbReference type="InterPro" id="IPR036615">
    <property type="entry name" value="Mur_ligase_C_dom_sf"/>
</dbReference>
<comment type="function">
    <text evidence="3">Catalyzes the addition of an amino acid to the nucleotide precursor UDP-N-acetylmuramoyl-L-alanyl-D-glutamate (UMAG) in the biosynthesis of bacterial cell-wall peptidoglycan.</text>
</comment>
<feature type="domain" description="Mur ligase central" evidence="6">
    <location>
        <begin position="113"/>
        <end position="319"/>
    </location>
</feature>
<keyword evidence="3 4" id="KW-0133">Cell shape</keyword>
<dbReference type="Pfam" id="PF08245">
    <property type="entry name" value="Mur_ligase_M"/>
    <property type="match status" value="1"/>
</dbReference>
<feature type="domain" description="Mur ligase C-terminal" evidence="5">
    <location>
        <begin position="340"/>
        <end position="469"/>
    </location>
</feature>
<evidence type="ECO:0000256" key="2">
    <source>
        <dbReference type="ARBA" id="ARBA00005898"/>
    </source>
</evidence>
<accession>A0A7G9GHM3</accession>
<evidence type="ECO:0000259" key="5">
    <source>
        <dbReference type="Pfam" id="PF02875"/>
    </source>
</evidence>
<name>A0A7G9GHM3_9FIRM</name>
<dbReference type="NCBIfam" id="TIGR01085">
    <property type="entry name" value="murE"/>
    <property type="match status" value="1"/>
</dbReference>
<keyword evidence="3 4" id="KW-0961">Cell wall biogenesis/degradation</keyword>
<dbReference type="InterPro" id="IPR013221">
    <property type="entry name" value="Mur_ligase_cen"/>
</dbReference>
<keyword evidence="3 4" id="KW-0573">Peptidoglycan synthesis</keyword>
<dbReference type="Gene3D" id="3.40.1390.10">
    <property type="entry name" value="MurE/MurF, N-terminal domain"/>
    <property type="match status" value="1"/>
</dbReference>
<dbReference type="GO" id="GO:0005524">
    <property type="term" value="F:ATP binding"/>
    <property type="evidence" value="ECO:0007669"/>
    <property type="project" value="UniProtKB-UniRule"/>
</dbReference>
<dbReference type="Gene3D" id="3.40.1190.10">
    <property type="entry name" value="Mur-like, catalytic domain"/>
    <property type="match status" value="1"/>
</dbReference>
<evidence type="ECO:0000313" key="7">
    <source>
        <dbReference type="EMBL" id="QNM10305.1"/>
    </source>
</evidence>
<dbReference type="GO" id="GO:0051301">
    <property type="term" value="P:cell division"/>
    <property type="evidence" value="ECO:0007669"/>
    <property type="project" value="UniProtKB-KW"/>
</dbReference>
<evidence type="ECO:0000256" key="4">
    <source>
        <dbReference type="RuleBase" id="RU004135"/>
    </source>
</evidence>
<dbReference type="GO" id="GO:0000287">
    <property type="term" value="F:magnesium ion binding"/>
    <property type="evidence" value="ECO:0007669"/>
    <property type="project" value="UniProtKB-UniRule"/>
</dbReference>
<protein>
    <recommendedName>
        <fullName evidence="3">UDP-N-acetylmuramyl-tripeptide synthetase</fullName>
        <ecNumber evidence="3">6.3.2.-</ecNumber>
    </recommendedName>
    <alternativeName>
        <fullName evidence="3">UDP-MurNAc-tripeptide synthetase</fullName>
    </alternativeName>
</protein>
<dbReference type="InterPro" id="IPR005761">
    <property type="entry name" value="UDP-N-AcMur-Glu-dNH2Pim_ligase"/>
</dbReference>
<comment type="similarity">
    <text evidence="2 3">Belongs to the MurCDEF family. MurE subfamily.</text>
</comment>
<dbReference type="SUPFAM" id="SSF63418">
    <property type="entry name" value="MurE/MurF N-terminal domain"/>
    <property type="match status" value="1"/>
</dbReference>
<comment type="subcellular location">
    <subcellularLocation>
        <location evidence="3 4">Cytoplasm</location>
    </subcellularLocation>
</comment>
<keyword evidence="3" id="KW-0547">Nucleotide-binding</keyword>
<feature type="modified residue" description="N6-carboxylysine" evidence="3">
    <location>
        <position position="231"/>
    </location>
</feature>
<feature type="binding site" evidence="3">
    <location>
        <begin position="115"/>
        <end position="121"/>
    </location>
    <ligand>
        <name>ATP</name>
        <dbReference type="ChEBI" id="CHEBI:30616"/>
    </ligand>
</feature>
<dbReference type="AlphaFoldDB" id="A0A7G9GHM3"/>
<organism evidence="7 8">
    <name type="scientific">Wansuia hejianensis</name>
    <dbReference type="NCBI Taxonomy" id="2763667"/>
    <lineage>
        <taxon>Bacteria</taxon>
        <taxon>Bacillati</taxon>
        <taxon>Bacillota</taxon>
        <taxon>Clostridia</taxon>
        <taxon>Lachnospirales</taxon>
        <taxon>Lachnospiraceae</taxon>
        <taxon>Wansuia</taxon>
    </lineage>
</organism>
<gene>
    <name evidence="3 7" type="primary">murE</name>
    <name evidence="7" type="ORF">H9Q79_08600</name>
</gene>
<dbReference type="Proteomes" id="UP000515860">
    <property type="component" value="Chromosome"/>
</dbReference>
<dbReference type="InterPro" id="IPR004101">
    <property type="entry name" value="Mur_ligase_C"/>
</dbReference>
<dbReference type="RefSeq" id="WP_118643161.1">
    <property type="nucleotide sequence ID" value="NZ_CP060635.1"/>
</dbReference>
<keyword evidence="3 4" id="KW-0131">Cell cycle</keyword>
<dbReference type="KEGG" id="whj:H9Q79_08600"/>
<dbReference type="SUPFAM" id="SSF53623">
    <property type="entry name" value="MurD-like peptide ligases, catalytic domain"/>
    <property type="match status" value="1"/>
</dbReference>
<dbReference type="GO" id="GO:0008360">
    <property type="term" value="P:regulation of cell shape"/>
    <property type="evidence" value="ECO:0007669"/>
    <property type="project" value="UniProtKB-KW"/>
</dbReference>
<comment type="PTM">
    <text evidence="3">Carboxylation is probably crucial for Mg(2+) binding and, consequently, for the gamma-phosphate positioning of ATP.</text>
</comment>
<keyword evidence="3" id="KW-0963">Cytoplasm</keyword>
<dbReference type="EMBL" id="CP060635">
    <property type="protein sequence ID" value="QNM10305.1"/>
    <property type="molecule type" value="Genomic_DNA"/>
</dbReference>
<dbReference type="SUPFAM" id="SSF53244">
    <property type="entry name" value="MurD-like peptide ligases, peptide-binding domain"/>
    <property type="match status" value="1"/>
</dbReference>
<reference evidence="7 8" key="1">
    <citation type="submission" date="2020-08" db="EMBL/GenBank/DDBJ databases">
        <authorList>
            <person name="Liu C."/>
            <person name="Sun Q."/>
        </authorList>
    </citation>
    <scope>NUCLEOTIDE SEQUENCE [LARGE SCALE GENOMIC DNA]</scope>
    <source>
        <strain evidence="7 8">NSJ-29</strain>
    </source>
</reference>
<evidence type="ECO:0000259" key="6">
    <source>
        <dbReference type="Pfam" id="PF08245"/>
    </source>
</evidence>
<dbReference type="EC" id="6.3.2.-" evidence="3"/>
<dbReference type="GO" id="GO:0005737">
    <property type="term" value="C:cytoplasm"/>
    <property type="evidence" value="ECO:0007669"/>
    <property type="project" value="UniProtKB-SubCell"/>
</dbReference>
<dbReference type="Gene3D" id="3.90.190.20">
    <property type="entry name" value="Mur ligase, C-terminal domain"/>
    <property type="match status" value="1"/>
</dbReference>
<dbReference type="GO" id="GO:0016881">
    <property type="term" value="F:acid-amino acid ligase activity"/>
    <property type="evidence" value="ECO:0007669"/>
    <property type="project" value="UniProtKB-UniRule"/>
</dbReference>
<dbReference type="UniPathway" id="UPA00219"/>
<comment type="pathway">
    <text evidence="1 3 4">Cell wall biogenesis; peptidoglycan biosynthesis.</text>
</comment>
<feature type="binding site" evidence="3">
    <location>
        <begin position="162"/>
        <end position="163"/>
    </location>
    <ligand>
        <name>UDP-N-acetyl-alpha-D-muramoyl-L-alanyl-D-glutamate</name>
        <dbReference type="ChEBI" id="CHEBI:83900"/>
    </ligand>
</feature>
<dbReference type="HAMAP" id="MF_00208">
    <property type="entry name" value="MurE"/>
    <property type="match status" value="1"/>
</dbReference>
<sequence length="509" mass="56360">MNFTVEEYLDLLEGADQVTGSKLYRMGEAEVSGITYESEKAGPGSLFICKGALFKKEYLEEAVSRGSICYVSERDYGLEQVPRILVKNIREAMPLLAEKFYQVPEGMLKYIGVTGTKGKTTTTYYIKGIFDEYMKQTGGRGIACLTSVETYDGKEREAASITTPESLELYRHFRNACDSGITCLAMEVSSQALKYGRVAGIAFDVGVFLNISEDHISPVEHKSFKDYFCSKLQLFHQVRTAVVNLDSEFSRTVLMEASSAGRILTFGTKPGADIYGHDVCVENGKVRFSVTCDRFEGEFSLAMHGIFNVENALAAIAVAYACELPFATMQKGLAGVTVDGRMEEYSSRDQKLKAIVDYAHNGLSFEKIFDSVRVEYPDYKIVSVFGCPGGKALNRRRDMGLIAGKACSKVYLSADDPGPEEVQDICTEIGRFVEDTGCPYECISDREAAIKKAMTEAEENTVVLVLGKGGENSQRVGQILCAYKSDSEVVRECIREYDSKLPYGRPRRL</sequence>
<comment type="caution">
    <text evidence="3">Lacks conserved residue(s) required for the propagation of feature annotation.</text>
</comment>
<dbReference type="GO" id="GO:0071555">
    <property type="term" value="P:cell wall organization"/>
    <property type="evidence" value="ECO:0007669"/>
    <property type="project" value="UniProtKB-KW"/>
</dbReference>